<dbReference type="GO" id="GO:0016491">
    <property type="term" value="F:oxidoreductase activity"/>
    <property type="evidence" value="ECO:0007669"/>
    <property type="project" value="UniProtKB-KW"/>
</dbReference>
<dbReference type="PROSITE" id="PS00061">
    <property type="entry name" value="ADH_SHORT"/>
    <property type="match status" value="1"/>
</dbReference>
<dbReference type="CDD" id="cd05374">
    <property type="entry name" value="17beta-HSD-like_SDR_c"/>
    <property type="match status" value="1"/>
</dbReference>
<dbReference type="InterPro" id="IPR002347">
    <property type="entry name" value="SDR_fam"/>
</dbReference>
<dbReference type="PANTHER" id="PTHR43976">
    <property type="entry name" value="SHORT CHAIN DEHYDROGENASE"/>
    <property type="match status" value="1"/>
</dbReference>
<dbReference type="PANTHER" id="PTHR43976:SF16">
    <property type="entry name" value="SHORT-CHAIN DEHYDROGENASE_REDUCTASE FAMILY PROTEIN"/>
    <property type="match status" value="1"/>
</dbReference>
<evidence type="ECO:0000256" key="2">
    <source>
        <dbReference type="ARBA" id="ARBA00023002"/>
    </source>
</evidence>
<dbReference type="RefSeq" id="WP_169661973.1">
    <property type="nucleotide sequence ID" value="NZ_CP076133.1"/>
</dbReference>
<organism evidence="4 5">
    <name type="scientific">Flammeovirga yaeyamensis</name>
    <dbReference type="NCBI Taxonomy" id="367791"/>
    <lineage>
        <taxon>Bacteria</taxon>
        <taxon>Pseudomonadati</taxon>
        <taxon>Bacteroidota</taxon>
        <taxon>Cytophagia</taxon>
        <taxon>Cytophagales</taxon>
        <taxon>Flammeovirgaceae</taxon>
        <taxon>Flammeovirga</taxon>
    </lineage>
</organism>
<sequence length="280" mass="31882">MPFITFGKVDDIRNNYENEHSNNRRELWIGYCIAKHLKQNGHHVIGTSRNPSKSNDIDIQLIELDITSKESIEKLTDKLEEQNFSVDVLINNAGIAVNGCFEETTEDLARKQVETNFWGAISVTRKILPIMRKQGSGKIIFITSWGGLIGVPYQSFYSASKHALEGVAKSLRHEVKEFGIDVSTVEPGFFKSNLHNSFTLAPESIRDYDKSRTNALQTFDNSIENAPDPIAVAKTVNRIIYSKKPKMSYRVGKDGFWLPLLQFFNFNLFEMGTRRKFNLP</sequence>
<dbReference type="Proteomes" id="UP000678679">
    <property type="component" value="Chromosome 2"/>
</dbReference>
<keyword evidence="2" id="KW-0560">Oxidoreductase</keyword>
<dbReference type="PRINTS" id="PR00080">
    <property type="entry name" value="SDRFAMILY"/>
</dbReference>
<dbReference type="Pfam" id="PF00106">
    <property type="entry name" value="adh_short"/>
    <property type="match status" value="1"/>
</dbReference>
<comment type="similarity">
    <text evidence="1 3">Belongs to the short-chain dehydrogenases/reductases (SDR) family.</text>
</comment>
<dbReference type="EMBL" id="CP076133">
    <property type="protein sequence ID" value="QWG05371.1"/>
    <property type="molecule type" value="Genomic_DNA"/>
</dbReference>
<evidence type="ECO:0000256" key="3">
    <source>
        <dbReference type="RuleBase" id="RU000363"/>
    </source>
</evidence>
<name>A0AAX1ND00_9BACT</name>
<dbReference type="InterPro" id="IPR051911">
    <property type="entry name" value="SDR_oxidoreductase"/>
</dbReference>
<dbReference type="SUPFAM" id="SSF51735">
    <property type="entry name" value="NAD(P)-binding Rossmann-fold domains"/>
    <property type="match status" value="1"/>
</dbReference>
<accession>A0AAX1ND00</accession>
<gene>
    <name evidence="4" type="ORF">KMW28_23410</name>
</gene>
<evidence type="ECO:0000256" key="1">
    <source>
        <dbReference type="ARBA" id="ARBA00006484"/>
    </source>
</evidence>
<evidence type="ECO:0000313" key="4">
    <source>
        <dbReference type="EMBL" id="QWG05371.1"/>
    </source>
</evidence>
<dbReference type="PRINTS" id="PR00081">
    <property type="entry name" value="GDHRDH"/>
</dbReference>
<dbReference type="Gene3D" id="3.40.50.720">
    <property type="entry name" value="NAD(P)-binding Rossmann-like Domain"/>
    <property type="match status" value="1"/>
</dbReference>
<proteinExistence type="inferred from homology"/>
<dbReference type="InterPro" id="IPR020904">
    <property type="entry name" value="Sc_DH/Rdtase_CS"/>
</dbReference>
<dbReference type="KEGG" id="fya:KMW28_23410"/>
<dbReference type="AlphaFoldDB" id="A0AAX1ND00"/>
<keyword evidence="5" id="KW-1185">Reference proteome</keyword>
<dbReference type="InterPro" id="IPR036291">
    <property type="entry name" value="NAD(P)-bd_dom_sf"/>
</dbReference>
<evidence type="ECO:0000313" key="5">
    <source>
        <dbReference type="Proteomes" id="UP000678679"/>
    </source>
</evidence>
<reference evidence="4 5" key="1">
    <citation type="submission" date="2021-05" db="EMBL/GenBank/DDBJ databases">
        <title>Comparative genomic studies on the polysaccharide-degrading batcterial strains of the Flammeovirga genus.</title>
        <authorList>
            <person name="Zewei F."/>
            <person name="Zheng Z."/>
            <person name="Yu L."/>
            <person name="Ruyue G."/>
            <person name="Yanhong M."/>
            <person name="Yuanyuan C."/>
            <person name="Jingyan G."/>
            <person name="Wenjun H."/>
        </authorList>
    </citation>
    <scope>NUCLEOTIDE SEQUENCE [LARGE SCALE GENOMIC DNA]</scope>
    <source>
        <strain evidence="4 5">NBRC:100898</strain>
    </source>
</reference>
<protein>
    <submittedName>
        <fullName evidence="4">SDR family NAD(P)-dependent oxidoreductase</fullName>
    </submittedName>
</protein>